<dbReference type="EMBL" id="UINC01228700">
    <property type="protein sequence ID" value="SVE60122.1"/>
    <property type="molecule type" value="Genomic_DNA"/>
</dbReference>
<feature type="non-terminal residue" evidence="1">
    <location>
        <position position="65"/>
    </location>
</feature>
<sequence>SSFLNCWRPTPTPTTWSIWDSGSLPPQLAVTPASVCCCAFSNVTEPTPSPSTASAWVPSSFGLFT</sequence>
<name>A0A383ET22_9ZZZZ</name>
<evidence type="ECO:0000313" key="1">
    <source>
        <dbReference type="EMBL" id="SVE60122.1"/>
    </source>
</evidence>
<proteinExistence type="predicted"/>
<feature type="non-terminal residue" evidence="1">
    <location>
        <position position="1"/>
    </location>
</feature>
<accession>A0A383ET22</accession>
<reference evidence="1" key="1">
    <citation type="submission" date="2018-05" db="EMBL/GenBank/DDBJ databases">
        <authorList>
            <person name="Lanie J.A."/>
            <person name="Ng W.-L."/>
            <person name="Kazmierczak K.M."/>
            <person name="Andrzejewski T.M."/>
            <person name="Davidsen T.M."/>
            <person name="Wayne K.J."/>
            <person name="Tettelin H."/>
            <person name="Glass J.I."/>
            <person name="Rusch D."/>
            <person name="Podicherti R."/>
            <person name="Tsui H.-C.T."/>
            <person name="Winkler M.E."/>
        </authorList>
    </citation>
    <scope>NUCLEOTIDE SEQUENCE</scope>
</reference>
<gene>
    <name evidence="1" type="ORF">METZ01_LOCUS512976</name>
</gene>
<protein>
    <submittedName>
        <fullName evidence="1">Uncharacterized protein</fullName>
    </submittedName>
</protein>
<dbReference type="AlphaFoldDB" id="A0A383ET22"/>
<organism evidence="1">
    <name type="scientific">marine metagenome</name>
    <dbReference type="NCBI Taxonomy" id="408172"/>
    <lineage>
        <taxon>unclassified sequences</taxon>
        <taxon>metagenomes</taxon>
        <taxon>ecological metagenomes</taxon>
    </lineage>
</organism>